<dbReference type="PANTHER" id="PTHR47723">
    <property type="entry name" value="OS05G0353850 PROTEIN"/>
    <property type="match status" value="1"/>
</dbReference>
<dbReference type="Pfam" id="PF00075">
    <property type="entry name" value="RNase_H"/>
    <property type="match status" value="1"/>
</dbReference>
<dbReference type="InterPro" id="IPR002156">
    <property type="entry name" value="RNaseH_domain"/>
</dbReference>
<evidence type="ECO:0000313" key="3">
    <source>
        <dbReference type="Proteomes" id="UP001148838"/>
    </source>
</evidence>
<sequence length="407" mass="46990">MAPAYLDELCDNIETVLYEYNVARVQCDAVVTKKNRAYGTCYTQWRKTCRTQSCYNRTLPYDASCVLAGVLPIRLVIKEKVRIYRATHKNIEYDAPLEVIHWPHPAEEPLIRSPMDDTANKIDIYTDGSKIGGKVGAAAVIIQNDMIIHRSKYKLHEKCSNIQAERIAILTALQHIENVEITEETENIAVVNTDSKVTLDTLQNKNKHNPIIENIKKEWKKLERQQWTVLFRWVKAHVGILGNEIADRLAKQAGIEDEGEIVYNKISRDTILTEEREKTLRKWQEQWTISTKGAITKSFFPSIKDRLKINLPIGAEFTSIVTDHGFTRSYLHRFKIIPTPTCPCRLQEEQTVNHIILICATLIKERRILRANIIPTGQIWPPPFDQFTTTYLKSFRKFIKSIEFGKI</sequence>
<dbReference type="CDD" id="cd09276">
    <property type="entry name" value="Rnase_HI_RT_non_LTR"/>
    <property type="match status" value="1"/>
</dbReference>
<evidence type="ECO:0000313" key="2">
    <source>
        <dbReference type="EMBL" id="KAJ4430157.1"/>
    </source>
</evidence>
<organism evidence="2 3">
    <name type="scientific">Periplaneta americana</name>
    <name type="common">American cockroach</name>
    <name type="synonym">Blatta americana</name>
    <dbReference type="NCBI Taxonomy" id="6978"/>
    <lineage>
        <taxon>Eukaryota</taxon>
        <taxon>Metazoa</taxon>
        <taxon>Ecdysozoa</taxon>
        <taxon>Arthropoda</taxon>
        <taxon>Hexapoda</taxon>
        <taxon>Insecta</taxon>
        <taxon>Pterygota</taxon>
        <taxon>Neoptera</taxon>
        <taxon>Polyneoptera</taxon>
        <taxon>Dictyoptera</taxon>
        <taxon>Blattodea</taxon>
        <taxon>Blattoidea</taxon>
        <taxon>Blattidae</taxon>
        <taxon>Blattinae</taxon>
        <taxon>Periplaneta</taxon>
    </lineage>
</organism>
<dbReference type="PANTHER" id="PTHR47723:SF19">
    <property type="entry name" value="POLYNUCLEOTIDYL TRANSFERASE, RIBONUCLEASE H-LIKE SUPERFAMILY PROTEIN"/>
    <property type="match status" value="1"/>
</dbReference>
<dbReference type="InterPro" id="IPR036397">
    <property type="entry name" value="RNaseH_sf"/>
</dbReference>
<comment type="caution">
    <text evidence="2">The sequence shown here is derived from an EMBL/GenBank/DDBJ whole genome shotgun (WGS) entry which is preliminary data.</text>
</comment>
<dbReference type="Gene3D" id="3.30.420.10">
    <property type="entry name" value="Ribonuclease H-like superfamily/Ribonuclease H"/>
    <property type="match status" value="1"/>
</dbReference>
<proteinExistence type="predicted"/>
<evidence type="ECO:0000259" key="1">
    <source>
        <dbReference type="PROSITE" id="PS50879"/>
    </source>
</evidence>
<dbReference type="EMBL" id="JAJSOF020000033">
    <property type="protein sequence ID" value="KAJ4430157.1"/>
    <property type="molecule type" value="Genomic_DNA"/>
</dbReference>
<protein>
    <recommendedName>
        <fullName evidence="1">RNase H type-1 domain-containing protein</fullName>
    </recommendedName>
</protein>
<dbReference type="InterPro" id="IPR012337">
    <property type="entry name" value="RNaseH-like_sf"/>
</dbReference>
<reference evidence="2 3" key="1">
    <citation type="journal article" date="2022" name="Allergy">
        <title>Genome assembly and annotation of Periplaneta americana reveal a comprehensive cockroach allergen profile.</title>
        <authorList>
            <person name="Wang L."/>
            <person name="Xiong Q."/>
            <person name="Saelim N."/>
            <person name="Wang L."/>
            <person name="Nong W."/>
            <person name="Wan A.T."/>
            <person name="Shi M."/>
            <person name="Liu X."/>
            <person name="Cao Q."/>
            <person name="Hui J.H.L."/>
            <person name="Sookrung N."/>
            <person name="Leung T.F."/>
            <person name="Tungtrongchitr A."/>
            <person name="Tsui S.K.W."/>
        </authorList>
    </citation>
    <scope>NUCLEOTIDE SEQUENCE [LARGE SCALE GENOMIC DNA]</scope>
    <source>
        <strain evidence="2">PWHHKU_190912</strain>
    </source>
</reference>
<name>A0ABQ8S895_PERAM</name>
<accession>A0ABQ8S895</accession>
<dbReference type="SUPFAM" id="SSF53098">
    <property type="entry name" value="Ribonuclease H-like"/>
    <property type="match status" value="1"/>
</dbReference>
<feature type="domain" description="RNase H type-1" evidence="1">
    <location>
        <begin position="118"/>
        <end position="255"/>
    </location>
</feature>
<dbReference type="PROSITE" id="PS50879">
    <property type="entry name" value="RNASE_H_1"/>
    <property type="match status" value="1"/>
</dbReference>
<dbReference type="InterPro" id="IPR053151">
    <property type="entry name" value="RNase_H-like"/>
</dbReference>
<gene>
    <name evidence="2" type="ORF">ANN_22367</name>
</gene>
<dbReference type="Proteomes" id="UP001148838">
    <property type="component" value="Unassembled WGS sequence"/>
</dbReference>
<keyword evidence="3" id="KW-1185">Reference proteome</keyword>